<keyword evidence="1" id="KW-0732">Signal</keyword>
<dbReference type="AlphaFoldDB" id="I1D6Z1"/>
<dbReference type="Proteomes" id="UP000005087">
    <property type="component" value="Chromosome"/>
</dbReference>
<feature type="domain" description="Phospholipase/carboxylesterase/thioesterase" evidence="3">
    <location>
        <begin position="14"/>
        <end position="202"/>
    </location>
</feature>
<evidence type="ECO:0000313" key="4">
    <source>
        <dbReference type="EMBL" id="EIF00716.1"/>
    </source>
</evidence>
<dbReference type="Pfam" id="PF02230">
    <property type="entry name" value="Abhydrolase_2"/>
    <property type="match status" value="1"/>
</dbReference>
<dbReference type="HOGENOM" id="CLU_049413_6_1_11"/>
<dbReference type="PANTHER" id="PTHR43037">
    <property type="entry name" value="UNNAMED PRODUCT-RELATED"/>
    <property type="match status" value="1"/>
</dbReference>
<gene>
    <name evidence="4" type="ORF">SacglDRAFT_03870</name>
</gene>
<keyword evidence="2" id="KW-0378">Hydrolase</keyword>
<dbReference type="Gene3D" id="3.40.50.1820">
    <property type="entry name" value="alpha/beta hydrolase"/>
    <property type="match status" value="1"/>
</dbReference>
<dbReference type="InterPro" id="IPR003140">
    <property type="entry name" value="PLipase/COase/thioEstase"/>
</dbReference>
<reference evidence="4 5" key="1">
    <citation type="submission" date="2011-09" db="EMBL/GenBank/DDBJ databases">
        <authorList>
            <consortium name="US DOE Joint Genome Institute (JGI-PGF)"/>
            <person name="Lucas S."/>
            <person name="Han J."/>
            <person name="Lapidus A."/>
            <person name="Cheng J.-F."/>
            <person name="Goodwin L."/>
            <person name="Pitluck S."/>
            <person name="Peters L."/>
            <person name="Land M.L."/>
            <person name="Hauser L."/>
            <person name="Brambilla E."/>
            <person name="Klenk H.-P."/>
            <person name="Woyke T.J."/>
        </authorList>
    </citation>
    <scope>NUCLEOTIDE SEQUENCE [LARGE SCALE GENOMIC DNA]</scope>
    <source>
        <strain evidence="4 5">K62</strain>
    </source>
</reference>
<dbReference type="STRING" id="928724.SacglDRAFT_03870"/>
<dbReference type="InterPro" id="IPR050955">
    <property type="entry name" value="Plant_Biomass_Hydrol_Est"/>
</dbReference>
<dbReference type="OrthoDB" id="9780848at2"/>
<name>I1D6Z1_9PSEU</name>
<evidence type="ECO:0000256" key="1">
    <source>
        <dbReference type="ARBA" id="ARBA00022729"/>
    </source>
</evidence>
<dbReference type="EMBL" id="CM001484">
    <property type="protein sequence ID" value="EIF00716.1"/>
    <property type="molecule type" value="Genomic_DNA"/>
</dbReference>
<sequence>MSELTFDHEFVEGSPSAPVLLLLHGTGGSPTDILSLGKELCPASPMLAPAGPVSEHGAARWFRRHAEGVFDSEDVVYRAGQLADFVVEARERYELDGRRLVAAGFSNGANIAAAVLLLRPDVLSEAVLFAAMLPVPDPPRHDLSGTRVLMANGRRDPMAPLVPAQELVAALRERGCDVTEHWHSGGHQITVDGIAAAKEWLAA</sequence>
<dbReference type="SUPFAM" id="SSF53474">
    <property type="entry name" value="alpha/beta-Hydrolases"/>
    <property type="match status" value="1"/>
</dbReference>
<dbReference type="RefSeq" id="WP_005466541.1">
    <property type="nucleotide sequence ID" value="NZ_CM001484.1"/>
</dbReference>
<proteinExistence type="predicted"/>
<dbReference type="GO" id="GO:0016787">
    <property type="term" value="F:hydrolase activity"/>
    <property type="evidence" value="ECO:0007669"/>
    <property type="project" value="UniProtKB-KW"/>
</dbReference>
<evidence type="ECO:0000256" key="2">
    <source>
        <dbReference type="ARBA" id="ARBA00022801"/>
    </source>
</evidence>
<organism evidence="4 5">
    <name type="scientific">Saccharomonospora glauca K62</name>
    <dbReference type="NCBI Taxonomy" id="928724"/>
    <lineage>
        <taxon>Bacteria</taxon>
        <taxon>Bacillati</taxon>
        <taxon>Actinomycetota</taxon>
        <taxon>Actinomycetes</taxon>
        <taxon>Pseudonocardiales</taxon>
        <taxon>Pseudonocardiaceae</taxon>
        <taxon>Saccharomonospora</taxon>
    </lineage>
</organism>
<dbReference type="eggNOG" id="COG0400">
    <property type="taxonomic scope" value="Bacteria"/>
</dbReference>
<evidence type="ECO:0000259" key="3">
    <source>
        <dbReference type="Pfam" id="PF02230"/>
    </source>
</evidence>
<protein>
    <submittedName>
        <fullName evidence="4">Putative esterase</fullName>
    </submittedName>
</protein>
<accession>I1D6Z1</accession>
<keyword evidence="5" id="KW-1185">Reference proteome</keyword>
<dbReference type="PANTHER" id="PTHR43037:SF5">
    <property type="entry name" value="FERULOYL ESTERASE"/>
    <property type="match status" value="1"/>
</dbReference>
<reference evidence="5" key="2">
    <citation type="submission" date="2012-01" db="EMBL/GenBank/DDBJ databases">
        <title>Noncontiguous Finished sequence of chromosome of Saccharomonospora glauca K62.</title>
        <authorList>
            <consortium name="US DOE Joint Genome Institute"/>
            <person name="Lucas S."/>
            <person name="Han J."/>
            <person name="Lapidus A."/>
            <person name="Cheng J.-F."/>
            <person name="Goodwin L."/>
            <person name="Pitluck S."/>
            <person name="Peters L."/>
            <person name="Mikhailova N."/>
            <person name="Held B."/>
            <person name="Detter J.C."/>
            <person name="Han C."/>
            <person name="Tapia R."/>
            <person name="Land M."/>
            <person name="Hauser L."/>
            <person name="Kyrpides N."/>
            <person name="Ivanova N."/>
            <person name="Pagani I."/>
            <person name="Brambilla E.-M."/>
            <person name="Klenk H.-P."/>
            <person name="Woyke T."/>
        </authorList>
    </citation>
    <scope>NUCLEOTIDE SEQUENCE [LARGE SCALE GENOMIC DNA]</scope>
    <source>
        <strain evidence="5">K62</strain>
    </source>
</reference>
<evidence type="ECO:0000313" key="5">
    <source>
        <dbReference type="Proteomes" id="UP000005087"/>
    </source>
</evidence>
<dbReference type="InterPro" id="IPR029058">
    <property type="entry name" value="AB_hydrolase_fold"/>
</dbReference>